<dbReference type="Proteomes" id="UP001339911">
    <property type="component" value="Unassembled WGS sequence"/>
</dbReference>
<dbReference type="InterPro" id="IPR010427">
    <property type="entry name" value="DUF1023"/>
</dbReference>
<dbReference type="RefSeq" id="WP_331207713.1">
    <property type="nucleotide sequence ID" value="NZ_JAZGQL010000007.1"/>
</dbReference>
<dbReference type="SUPFAM" id="SSF53474">
    <property type="entry name" value="alpha/beta-Hydrolases"/>
    <property type="match status" value="1"/>
</dbReference>
<organism evidence="2 3">
    <name type="scientific">Plantactinospora veratri</name>
    <dbReference type="NCBI Taxonomy" id="1436122"/>
    <lineage>
        <taxon>Bacteria</taxon>
        <taxon>Bacillati</taxon>
        <taxon>Actinomycetota</taxon>
        <taxon>Actinomycetes</taxon>
        <taxon>Micromonosporales</taxon>
        <taxon>Micromonosporaceae</taxon>
        <taxon>Plantactinospora</taxon>
    </lineage>
</organism>
<proteinExistence type="predicted"/>
<comment type="caution">
    <text evidence="2">The sequence shown here is derived from an EMBL/GenBank/DDBJ whole genome shotgun (WGS) entry which is preliminary data.</text>
</comment>
<evidence type="ECO:0000313" key="2">
    <source>
        <dbReference type="EMBL" id="MEE6307409.1"/>
    </source>
</evidence>
<sequence>MIAWLGYDAPGFDTSAMGAGHAEVGAPALDRVVDGLNTAHDPGPSHTTVIGHSYGSVVVGEAASRGDGLAVHDTVTAGSPGMSVGTAEELQLDLRHVWAGGAANDPMTGRTGSIPGVHDNEPTDQDFGANRYQVDTSGHSGYWTPGSENLKNQGRIVLGLYDQVTLDHGQSPR</sequence>
<keyword evidence="2" id="KW-0378">Hydrolase</keyword>
<accession>A0ABU7SCB0</accession>
<dbReference type="GO" id="GO:0016787">
    <property type="term" value="F:hydrolase activity"/>
    <property type="evidence" value="ECO:0007669"/>
    <property type="project" value="UniProtKB-KW"/>
</dbReference>
<gene>
    <name evidence="2" type="ORF">V1634_11295</name>
</gene>
<evidence type="ECO:0000259" key="1">
    <source>
        <dbReference type="Pfam" id="PF06259"/>
    </source>
</evidence>
<evidence type="ECO:0000313" key="3">
    <source>
        <dbReference type="Proteomes" id="UP001339911"/>
    </source>
</evidence>
<reference evidence="2 3" key="1">
    <citation type="submission" date="2024-01" db="EMBL/GenBank/DDBJ databases">
        <title>Genome insights into Plantactinospora veratri sp. nov.</title>
        <authorList>
            <person name="Wang L."/>
        </authorList>
    </citation>
    <scope>NUCLEOTIDE SEQUENCE [LARGE SCALE GENOMIC DNA]</scope>
    <source>
        <strain evidence="2 3">NEAU-FHS4</strain>
    </source>
</reference>
<feature type="domain" description="DUF1023" evidence="1">
    <location>
        <begin position="2"/>
        <end position="108"/>
    </location>
</feature>
<protein>
    <submittedName>
        <fullName evidence="2">Alpha/beta hydrolase</fullName>
    </submittedName>
</protein>
<name>A0ABU7SCB0_9ACTN</name>
<dbReference type="Pfam" id="PF06259">
    <property type="entry name" value="Abhydrolase_8"/>
    <property type="match status" value="1"/>
</dbReference>
<keyword evidence="3" id="KW-1185">Reference proteome</keyword>
<dbReference type="EMBL" id="JAZGQL010000007">
    <property type="protein sequence ID" value="MEE6307409.1"/>
    <property type="molecule type" value="Genomic_DNA"/>
</dbReference>
<dbReference type="InterPro" id="IPR029058">
    <property type="entry name" value="AB_hydrolase_fold"/>
</dbReference>